<sequence length="228" mass="26175">MIPGAVCKALTLLFGVMYPAYASYKTVKNKNVKNYVKWMMYWIVFAAFICIESLTDIFLEFWFPFYYDIKLLVLLWISCPFTKGSTILYKQLVHPTLLKKETDIDEFLVNVKSRTYNALTSTAKQTFQMTAAIVAQHTVVGRMPMVLQQMVKLDDECLSQQPAAVIRKVKKKKPTTIIIEDSISDSSSDSLPIESTIVVEEVPVQRPKRSKVQYQQKSSNINKFKTVF</sequence>
<protein>
    <recommendedName>
        <fullName evidence="1">Receptor expression-enhancing protein</fullName>
    </recommendedName>
</protein>
<feature type="transmembrane region" description="Helical" evidence="1">
    <location>
        <begin position="38"/>
        <end position="59"/>
    </location>
</feature>
<dbReference type="Pfam" id="PF03134">
    <property type="entry name" value="TB2_DP1_HVA22"/>
    <property type="match status" value="1"/>
</dbReference>
<dbReference type="GO" id="GO:0008017">
    <property type="term" value="F:microtubule binding"/>
    <property type="evidence" value="ECO:0007669"/>
    <property type="project" value="TreeGrafter"/>
</dbReference>
<name>A0A2H8TU24_9HEMI</name>
<keyword evidence="1" id="KW-0472">Membrane</keyword>
<dbReference type="OrthoDB" id="10009287at2759"/>
<comment type="similarity">
    <text evidence="1">Belongs to the DP1 family.</text>
</comment>
<evidence type="ECO:0000256" key="1">
    <source>
        <dbReference type="RuleBase" id="RU362006"/>
    </source>
</evidence>
<comment type="subcellular location">
    <subcellularLocation>
        <location evidence="1">Membrane</location>
        <topology evidence="1">Multi-pass membrane protein</topology>
    </subcellularLocation>
</comment>
<keyword evidence="1" id="KW-1133">Transmembrane helix</keyword>
<evidence type="ECO:0000313" key="2">
    <source>
        <dbReference type="EMBL" id="MBW17459.1"/>
    </source>
</evidence>
<dbReference type="AlphaFoldDB" id="A0A2H8TU24"/>
<accession>A0A2H8TU24</accession>
<dbReference type="GO" id="GO:0071786">
    <property type="term" value="P:endoplasmic reticulum tubular network organization"/>
    <property type="evidence" value="ECO:0007669"/>
    <property type="project" value="TreeGrafter"/>
</dbReference>
<dbReference type="GO" id="GO:0005789">
    <property type="term" value="C:endoplasmic reticulum membrane"/>
    <property type="evidence" value="ECO:0007669"/>
    <property type="project" value="TreeGrafter"/>
</dbReference>
<keyword evidence="2" id="KW-0675">Receptor</keyword>
<dbReference type="PANTHER" id="PTHR12300:SF117">
    <property type="entry name" value="LP05237P-RELATED"/>
    <property type="match status" value="1"/>
</dbReference>
<dbReference type="PANTHER" id="PTHR12300">
    <property type="entry name" value="HVA22-LIKE PROTEINS"/>
    <property type="match status" value="1"/>
</dbReference>
<dbReference type="GO" id="GO:0005881">
    <property type="term" value="C:cytoplasmic microtubule"/>
    <property type="evidence" value="ECO:0007669"/>
    <property type="project" value="TreeGrafter"/>
</dbReference>
<comment type="caution">
    <text evidence="1">Lacks conserved residue(s) required for the propagation of feature annotation.</text>
</comment>
<keyword evidence="1" id="KW-0812">Transmembrane</keyword>
<proteinExistence type="inferred from homology"/>
<reference evidence="2" key="1">
    <citation type="submission" date="2017-10" db="EMBL/GenBank/DDBJ databases">
        <title>Transcriptome Assembly of Sugarcane Aphid Adults.</title>
        <authorList>
            <person name="Scully E.D."/>
            <person name="Palmer N.A."/>
            <person name="Geib S.M."/>
            <person name="Sarath G."/>
            <person name="Sattler S.E."/>
        </authorList>
    </citation>
    <scope>NUCLEOTIDE SEQUENCE</scope>
    <source>
        <tissue evidence="2">Whole body</tissue>
    </source>
</reference>
<dbReference type="InterPro" id="IPR004345">
    <property type="entry name" value="TB2_DP1_HVA22"/>
</dbReference>
<gene>
    <name evidence="2" type="primary">REEP4</name>
</gene>
<dbReference type="GO" id="GO:0071782">
    <property type="term" value="C:endoplasmic reticulum tubular network"/>
    <property type="evidence" value="ECO:0007669"/>
    <property type="project" value="TreeGrafter"/>
</dbReference>
<organism evidence="2">
    <name type="scientific">Melanaphis sacchari</name>
    <dbReference type="NCBI Taxonomy" id="742174"/>
    <lineage>
        <taxon>Eukaryota</taxon>
        <taxon>Metazoa</taxon>
        <taxon>Ecdysozoa</taxon>
        <taxon>Arthropoda</taxon>
        <taxon>Hexapoda</taxon>
        <taxon>Insecta</taxon>
        <taxon>Pterygota</taxon>
        <taxon>Neoptera</taxon>
        <taxon>Paraneoptera</taxon>
        <taxon>Hemiptera</taxon>
        <taxon>Sternorrhyncha</taxon>
        <taxon>Aphidomorpha</taxon>
        <taxon>Aphidoidea</taxon>
        <taxon>Aphididae</taxon>
        <taxon>Aphidini</taxon>
        <taxon>Melanaphis</taxon>
    </lineage>
</organism>
<dbReference type="EMBL" id="GFXV01005654">
    <property type="protein sequence ID" value="MBW17459.1"/>
    <property type="molecule type" value="Transcribed_RNA"/>
</dbReference>